<accession>A0ACB1B3K9</accession>
<dbReference type="Proteomes" id="UP001497535">
    <property type="component" value="Unassembled WGS sequence"/>
</dbReference>
<dbReference type="EMBL" id="CAVMJV010000150">
    <property type="protein sequence ID" value="CAK5114292.1"/>
    <property type="molecule type" value="Genomic_DNA"/>
</dbReference>
<organism evidence="1 2">
    <name type="scientific">Meloidogyne enterolobii</name>
    <name type="common">Root-knot nematode worm</name>
    <name type="synonym">Meloidogyne mayaguensis</name>
    <dbReference type="NCBI Taxonomy" id="390850"/>
    <lineage>
        <taxon>Eukaryota</taxon>
        <taxon>Metazoa</taxon>
        <taxon>Ecdysozoa</taxon>
        <taxon>Nematoda</taxon>
        <taxon>Chromadorea</taxon>
        <taxon>Rhabditida</taxon>
        <taxon>Tylenchina</taxon>
        <taxon>Tylenchomorpha</taxon>
        <taxon>Tylenchoidea</taxon>
        <taxon>Meloidogynidae</taxon>
        <taxon>Meloidogyninae</taxon>
        <taxon>Meloidogyne</taxon>
    </lineage>
</organism>
<proteinExistence type="predicted"/>
<gene>
    <name evidence="1" type="ORF">MENTE1834_LOCUS45332</name>
</gene>
<comment type="caution">
    <text evidence="1">The sequence shown here is derived from an EMBL/GenBank/DDBJ whole genome shotgun (WGS) entry which is preliminary data.</text>
</comment>
<keyword evidence="2" id="KW-1185">Reference proteome</keyword>
<evidence type="ECO:0000313" key="2">
    <source>
        <dbReference type="Proteomes" id="UP001497535"/>
    </source>
</evidence>
<name>A0ACB1B3K9_MELEN</name>
<reference evidence="1" key="1">
    <citation type="submission" date="2023-11" db="EMBL/GenBank/DDBJ databases">
        <authorList>
            <person name="Poullet M."/>
        </authorList>
    </citation>
    <scope>NUCLEOTIDE SEQUENCE</scope>
    <source>
        <strain evidence="1">E1834</strain>
    </source>
</reference>
<evidence type="ECO:0000313" key="1">
    <source>
        <dbReference type="EMBL" id="CAK5114292.1"/>
    </source>
</evidence>
<protein>
    <submittedName>
        <fullName evidence="1">Uncharacterized protein</fullName>
    </submittedName>
</protein>
<sequence length="95" mass="11254">MFLFHQKASGIFSFPKSIFLLLYFLFFHCCPFSSFFLFLLSTNHPFQYKNSGKRNLPVARKNFLFTWLRIYSSPAHFLINNRKNIYLILTSASSL</sequence>